<dbReference type="Gene3D" id="2.30.30.700">
    <property type="entry name" value="SLA1 homology domain 1"/>
    <property type="match status" value="1"/>
</dbReference>
<dbReference type="Proteomes" id="UP000316213">
    <property type="component" value="Unassembled WGS sequence"/>
</dbReference>
<proteinExistence type="predicted"/>
<dbReference type="OrthoDB" id="289213at2"/>
<organism evidence="2 3">
    <name type="scientific">Neorhodopirellula pilleata</name>
    <dbReference type="NCBI Taxonomy" id="2714738"/>
    <lineage>
        <taxon>Bacteria</taxon>
        <taxon>Pseudomonadati</taxon>
        <taxon>Planctomycetota</taxon>
        <taxon>Planctomycetia</taxon>
        <taxon>Pirellulales</taxon>
        <taxon>Pirellulaceae</taxon>
        <taxon>Neorhodopirellula</taxon>
    </lineage>
</organism>
<dbReference type="AlphaFoldDB" id="A0A5C6A155"/>
<accession>A0A5C6A155</accession>
<evidence type="ECO:0000256" key="1">
    <source>
        <dbReference type="SAM" id="MobiDB-lite"/>
    </source>
</evidence>
<reference evidence="2 3" key="1">
    <citation type="submission" date="2019-02" db="EMBL/GenBank/DDBJ databases">
        <title>Deep-cultivation of Planctomycetes and their phenomic and genomic characterization uncovers novel biology.</title>
        <authorList>
            <person name="Wiegand S."/>
            <person name="Jogler M."/>
            <person name="Boedeker C."/>
            <person name="Pinto D."/>
            <person name="Vollmers J."/>
            <person name="Rivas-Marin E."/>
            <person name="Kohn T."/>
            <person name="Peeters S.H."/>
            <person name="Heuer A."/>
            <person name="Rast P."/>
            <person name="Oberbeckmann S."/>
            <person name="Bunk B."/>
            <person name="Jeske O."/>
            <person name="Meyerdierks A."/>
            <person name="Storesund J.E."/>
            <person name="Kallscheuer N."/>
            <person name="Luecker S."/>
            <person name="Lage O.M."/>
            <person name="Pohl T."/>
            <person name="Merkel B.J."/>
            <person name="Hornburger P."/>
            <person name="Mueller R.-W."/>
            <person name="Bruemmer F."/>
            <person name="Labrenz M."/>
            <person name="Spormann A.M."/>
            <person name="Op Den Camp H."/>
            <person name="Overmann J."/>
            <person name="Amann R."/>
            <person name="Jetten M.S.M."/>
            <person name="Mascher T."/>
            <person name="Medema M.H."/>
            <person name="Devos D.P."/>
            <person name="Kaster A.-K."/>
            <person name="Ovreas L."/>
            <person name="Rohde M."/>
            <person name="Galperin M.Y."/>
            <person name="Jogler C."/>
        </authorList>
    </citation>
    <scope>NUCLEOTIDE SEQUENCE [LARGE SCALE GENOMIC DNA]</scope>
    <source>
        <strain evidence="2 3">Pla100</strain>
    </source>
</reference>
<evidence type="ECO:0000313" key="3">
    <source>
        <dbReference type="Proteomes" id="UP000316213"/>
    </source>
</evidence>
<feature type="compositionally biased region" description="Low complexity" evidence="1">
    <location>
        <begin position="93"/>
        <end position="103"/>
    </location>
</feature>
<keyword evidence="3" id="KW-1185">Reference proteome</keyword>
<feature type="region of interest" description="Disordered" evidence="1">
    <location>
        <begin position="93"/>
        <end position="125"/>
    </location>
</feature>
<feature type="compositionally biased region" description="Low complexity" evidence="1">
    <location>
        <begin position="399"/>
        <end position="416"/>
    </location>
</feature>
<feature type="region of interest" description="Disordered" evidence="1">
    <location>
        <begin position="397"/>
        <end position="419"/>
    </location>
</feature>
<gene>
    <name evidence="2" type="ORF">Pla100_40800</name>
</gene>
<dbReference type="EMBL" id="SJPM01000009">
    <property type="protein sequence ID" value="TWT93562.1"/>
    <property type="molecule type" value="Genomic_DNA"/>
</dbReference>
<name>A0A5C6A155_9BACT</name>
<evidence type="ECO:0008006" key="4">
    <source>
        <dbReference type="Google" id="ProtNLM"/>
    </source>
</evidence>
<evidence type="ECO:0000313" key="2">
    <source>
        <dbReference type="EMBL" id="TWT93562.1"/>
    </source>
</evidence>
<sequence length="482" mass="51082">MIFSSPRLIAASLAIVLIGSFPSVSAEQWTSLRGNSTVEATMIGMWDGSVVLRLTSGRRVSVPLDGLNAESRIQAKQVAAGLAQARQSLSSELQTAAQAEAAPAPDPLPEPPATNTYAPVQPNLPPDQAFAQIQEQLRAGHLIAIYDAMPLSYRNEFDSLVKLVMRKLEPTSWDDSMAQTHRVAELIVTRQNWIRSYPRLTGPESENNNPNAVGEVFQNMVLPVASYLRAALAPDQTTTVAIGASSFGDWLRQRDQASAPYLAVLISQYGTSAPNWMLGEGGKDQVILQAQGPASSKEGAGMLSIEMKKVDGYWIPASLADGFSDWVKEQTVALEKYEDGSMSVSAWLGGQAVGMSSLASASNNTSDAFDSSMSGEFSGSDEADYARQMAEEQMRMEMEMSTSGSESSSDGSSGYSAVPQGKAAEFAPAPVDAETIGTVLQSIGVLGGMAGPLESASDASMFHAAMEQLVSPLAALADMFGS</sequence>
<comment type="caution">
    <text evidence="2">The sequence shown here is derived from an EMBL/GenBank/DDBJ whole genome shotgun (WGS) entry which is preliminary data.</text>
</comment>
<protein>
    <recommendedName>
        <fullName evidence="4">SLA1 homology domain-containing protein</fullName>
    </recommendedName>
</protein>